<keyword evidence="3" id="KW-1185">Reference proteome</keyword>
<feature type="compositionally biased region" description="Low complexity" evidence="1">
    <location>
        <begin position="419"/>
        <end position="429"/>
    </location>
</feature>
<sequence length="440" mass="47730">MMRNDPPRREAWSIFSQEDPRVKTEKGEGHLFTSKSVTQDWCDACNRQVSAEALKCRSRRSRASWLWSVLTQERKGLLPEGCERMVISQGQFNKHVASLCCGSSVQRGSTITSDQVSHNVGQLRCRAQLMLPGTFSGRCGKWAARWSCCCSLSLLLSFIKDSTSLERLVSFTWPNERIRWEFRLVTGGENQVFPCTAVCRATRDSRVSRETPHIFRVSSSPQSADTRGHHWRPRCEGRGESWSRADAAERGDAAPLRRRSSTMLQSGGCGRAAEKRGVRASERAGAVGRAVSGGGVCAAGGRGVSERSPKPTGGCDGGLRGASYASSPHCRATVPTPPPPRQCGTGAGAAAGPERGNGTGPAQIAAGVRRCLVSGMTPERRAEASATACFGQVSRRLSRLFRRLPKSRSWSEGLRLIRRSSSSSSLVLSDDGAPQKHLKV</sequence>
<name>A0A8T2PKN0_9TELE</name>
<evidence type="ECO:0000313" key="3">
    <source>
        <dbReference type="Proteomes" id="UP000824540"/>
    </source>
</evidence>
<feature type="non-terminal residue" evidence="2">
    <location>
        <position position="1"/>
    </location>
</feature>
<dbReference type="AlphaFoldDB" id="A0A8T2PKN0"/>
<gene>
    <name evidence="2" type="ORF">JZ751_017475</name>
</gene>
<reference evidence="2" key="1">
    <citation type="thesis" date="2021" institute="BYU ScholarsArchive" country="Provo, UT, USA">
        <title>Applications of and Algorithms for Genome Assembly and Genomic Analyses with an Emphasis on Marine Teleosts.</title>
        <authorList>
            <person name="Pickett B.D."/>
        </authorList>
    </citation>
    <scope>NUCLEOTIDE SEQUENCE</scope>
    <source>
        <strain evidence="2">HI-2016</strain>
    </source>
</reference>
<feature type="region of interest" description="Disordered" evidence="1">
    <location>
        <begin position="213"/>
        <end position="277"/>
    </location>
</feature>
<proteinExistence type="predicted"/>
<dbReference type="OrthoDB" id="74314at2759"/>
<evidence type="ECO:0000313" key="2">
    <source>
        <dbReference type="EMBL" id="KAG9352899.1"/>
    </source>
</evidence>
<protein>
    <submittedName>
        <fullName evidence="2">Uncharacterized protein</fullName>
    </submittedName>
</protein>
<feature type="region of interest" description="Disordered" evidence="1">
    <location>
        <begin position="419"/>
        <end position="440"/>
    </location>
</feature>
<feature type="compositionally biased region" description="Gly residues" evidence="1">
    <location>
        <begin position="345"/>
        <end position="359"/>
    </location>
</feature>
<evidence type="ECO:0000256" key="1">
    <source>
        <dbReference type="SAM" id="MobiDB-lite"/>
    </source>
</evidence>
<dbReference type="EMBL" id="JAFBMS010000004">
    <property type="protein sequence ID" value="KAG9352899.1"/>
    <property type="molecule type" value="Genomic_DNA"/>
</dbReference>
<feature type="region of interest" description="Disordered" evidence="1">
    <location>
        <begin position="326"/>
        <end position="362"/>
    </location>
</feature>
<accession>A0A8T2PKN0</accession>
<comment type="caution">
    <text evidence="2">The sequence shown here is derived from an EMBL/GenBank/DDBJ whole genome shotgun (WGS) entry which is preliminary data.</text>
</comment>
<organism evidence="2 3">
    <name type="scientific">Albula glossodonta</name>
    <name type="common">roundjaw bonefish</name>
    <dbReference type="NCBI Taxonomy" id="121402"/>
    <lineage>
        <taxon>Eukaryota</taxon>
        <taxon>Metazoa</taxon>
        <taxon>Chordata</taxon>
        <taxon>Craniata</taxon>
        <taxon>Vertebrata</taxon>
        <taxon>Euteleostomi</taxon>
        <taxon>Actinopterygii</taxon>
        <taxon>Neopterygii</taxon>
        <taxon>Teleostei</taxon>
        <taxon>Albuliformes</taxon>
        <taxon>Albulidae</taxon>
        <taxon>Albula</taxon>
    </lineage>
</organism>
<dbReference type="Proteomes" id="UP000824540">
    <property type="component" value="Unassembled WGS sequence"/>
</dbReference>
<feature type="compositionally biased region" description="Basic and acidic residues" evidence="1">
    <location>
        <begin position="233"/>
        <end position="252"/>
    </location>
</feature>